<keyword evidence="1" id="KW-0472">Membrane</keyword>
<dbReference type="OrthoDB" id="2596908at2759"/>
<evidence type="ECO:0000313" key="4">
    <source>
        <dbReference type="Proteomes" id="UP000092154"/>
    </source>
</evidence>
<sequence>MFSNLALAFYLAFFSLSFTSPAVAHRQVASSVLAAALTSPTSVTTTSTIQTANGPMNETCVLTFTPVGDQIQEVQNCTMVMGGSQVSSTIITPSSTMNSSSPADSVASATAVVQAAFVIPGRSMLVLPVGISVFGGITGITIFIVVLVTLERVRYRKVFRQRRLAEQGAMIGSGGSFLDKV</sequence>
<dbReference type="STRING" id="1314800.A0A1B7NBS3"/>
<dbReference type="InParanoid" id="A0A1B7NBS3"/>
<keyword evidence="1" id="KW-1133">Transmembrane helix</keyword>
<dbReference type="AlphaFoldDB" id="A0A1B7NBS3"/>
<evidence type="ECO:0000256" key="1">
    <source>
        <dbReference type="SAM" id="Phobius"/>
    </source>
</evidence>
<feature type="signal peptide" evidence="2">
    <location>
        <begin position="1"/>
        <end position="24"/>
    </location>
</feature>
<dbReference type="Proteomes" id="UP000092154">
    <property type="component" value="Unassembled WGS sequence"/>
</dbReference>
<reference evidence="3 4" key="1">
    <citation type="submission" date="2016-06" db="EMBL/GenBank/DDBJ databases">
        <title>Comparative genomics of the ectomycorrhizal sister species Rhizopogon vinicolor and Rhizopogon vesiculosus (Basidiomycota: Boletales) reveals a divergence of the mating type B locus.</title>
        <authorList>
            <consortium name="DOE Joint Genome Institute"/>
            <person name="Mujic A.B."/>
            <person name="Kuo A."/>
            <person name="Tritt A."/>
            <person name="Lipzen A."/>
            <person name="Chen C."/>
            <person name="Johnson J."/>
            <person name="Sharma A."/>
            <person name="Barry K."/>
            <person name="Grigoriev I.V."/>
            <person name="Spatafora J.W."/>
        </authorList>
    </citation>
    <scope>NUCLEOTIDE SEQUENCE [LARGE SCALE GENOMIC DNA]</scope>
    <source>
        <strain evidence="3 4">AM-OR11-026</strain>
    </source>
</reference>
<keyword evidence="4" id="KW-1185">Reference proteome</keyword>
<protein>
    <recommendedName>
        <fullName evidence="5">Mid2 domain-containing protein</fullName>
    </recommendedName>
</protein>
<feature type="transmembrane region" description="Helical" evidence="1">
    <location>
        <begin position="125"/>
        <end position="150"/>
    </location>
</feature>
<evidence type="ECO:0000313" key="3">
    <source>
        <dbReference type="EMBL" id="OAX42286.1"/>
    </source>
</evidence>
<accession>A0A1B7NBS3</accession>
<evidence type="ECO:0000256" key="2">
    <source>
        <dbReference type="SAM" id="SignalP"/>
    </source>
</evidence>
<proteinExistence type="predicted"/>
<name>A0A1B7NBS3_9AGAM</name>
<dbReference type="EMBL" id="KV448160">
    <property type="protein sequence ID" value="OAX42286.1"/>
    <property type="molecule type" value="Genomic_DNA"/>
</dbReference>
<evidence type="ECO:0008006" key="5">
    <source>
        <dbReference type="Google" id="ProtNLM"/>
    </source>
</evidence>
<feature type="chain" id="PRO_5008597917" description="Mid2 domain-containing protein" evidence="2">
    <location>
        <begin position="25"/>
        <end position="181"/>
    </location>
</feature>
<keyword evidence="2" id="KW-0732">Signal</keyword>
<organism evidence="3 4">
    <name type="scientific">Rhizopogon vinicolor AM-OR11-026</name>
    <dbReference type="NCBI Taxonomy" id="1314800"/>
    <lineage>
        <taxon>Eukaryota</taxon>
        <taxon>Fungi</taxon>
        <taxon>Dikarya</taxon>
        <taxon>Basidiomycota</taxon>
        <taxon>Agaricomycotina</taxon>
        <taxon>Agaricomycetes</taxon>
        <taxon>Agaricomycetidae</taxon>
        <taxon>Boletales</taxon>
        <taxon>Suillineae</taxon>
        <taxon>Rhizopogonaceae</taxon>
        <taxon>Rhizopogon</taxon>
    </lineage>
</organism>
<keyword evidence="1" id="KW-0812">Transmembrane</keyword>
<gene>
    <name evidence="3" type="ORF">K503DRAFT_847902</name>
</gene>